<dbReference type="Pfam" id="PF06707">
    <property type="entry name" value="DUF1194"/>
    <property type="match status" value="1"/>
</dbReference>
<name>A0A2V3U015_9HYPH</name>
<dbReference type="Proteomes" id="UP000248021">
    <property type="component" value="Unassembled WGS sequence"/>
</dbReference>
<dbReference type="EMBL" id="QJJK01000011">
    <property type="protein sequence ID" value="PXW54747.1"/>
    <property type="molecule type" value="Genomic_DNA"/>
</dbReference>
<dbReference type="InterPro" id="IPR036465">
    <property type="entry name" value="vWFA_dom_sf"/>
</dbReference>
<dbReference type="InterPro" id="IPR010607">
    <property type="entry name" value="DUF1194"/>
</dbReference>
<reference evidence="1 2" key="1">
    <citation type="submission" date="2018-05" db="EMBL/GenBank/DDBJ databases">
        <title>Genomic Encyclopedia of Type Strains, Phase IV (KMG-IV): sequencing the most valuable type-strain genomes for metagenomic binning, comparative biology and taxonomic classification.</title>
        <authorList>
            <person name="Goeker M."/>
        </authorList>
    </citation>
    <scope>NUCLEOTIDE SEQUENCE [LARGE SCALE GENOMIC DNA]</scope>
    <source>
        <strain evidence="1 2">DSM 6462</strain>
    </source>
</reference>
<gene>
    <name evidence="1" type="ORF">C7450_111282</name>
</gene>
<dbReference type="AlphaFoldDB" id="A0A2V3U015"/>
<dbReference type="Gene3D" id="3.40.50.410">
    <property type="entry name" value="von Willebrand factor, type A domain"/>
    <property type="match status" value="1"/>
</dbReference>
<dbReference type="SUPFAM" id="SSF53300">
    <property type="entry name" value="vWA-like"/>
    <property type="match status" value="1"/>
</dbReference>
<comment type="caution">
    <text evidence="1">The sequence shown here is derived from an EMBL/GenBank/DDBJ whole genome shotgun (WGS) entry which is preliminary data.</text>
</comment>
<keyword evidence="2" id="KW-1185">Reference proteome</keyword>
<organism evidence="1 2">
    <name type="scientific">Chelatococcus asaccharovorans</name>
    <dbReference type="NCBI Taxonomy" id="28210"/>
    <lineage>
        <taxon>Bacteria</taxon>
        <taxon>Pseudomonadati</taxon>
        <taxon>Pseudomonadota</taxon>
        <taxon>Alphaproteobacteria</taxon>
        <taxon>Hyphomicrobiales</taxon>
        <taxon>Chelatococcaceae</taxon>
        <taxon>Chelatococcus</taxon>
    </lineage>
</organism>
<protein>
    <submittedName>
        <fullName evidence="1">Uncharacterized protein DUF1194</fullName>
    </submittedName>
</protein>
<evidence type="ECO:0000313" key="2">
    <source>
        <dbReference type="Proteomes" id="UP000248021"/>
    </source>
</evidence>
<evidence type="ECO:0000313" key="1">
    <source>
        <dbReference type="EMBL" id="PXW54747.1"/>
    </source>
</evidence>
<dbReference type="RefSeq" id="WP_245450103.1">
    <property type="nucleotide sequence ID" value="NZ_CAKNFM010000006.1"/>
</dbReference>
<dbReference type="PROSITE" id="PS51257">
    <property type="entry name" value="PROKAR_LIPOPROTEIN"/>
    <property type="match status" value="1"/>
</dbReference>
<proteinExistence type="predicted"/>
<accession>A0A2V3U015</accession>
<sequence>MLARVCEKLRLGSLFLTGGLIACGMIGLRVDTAQAAEQEVDLALVLAVDISYSMDEDEQKLQRQGYMDALRSREVLEAIGKGAVGRIAITYVEWAGQRSQDVIVPWRIIEGPESADSFVEVLAQAPIRRAFRTSISGGIDFSAALFNAAGLKAMRRVIDVSGDGPNNEGRAVTDARDEAIAQGITINGLPILLKRPGYTDISDLDGYYRDCVIGGVGAFMVQVRELQQFSHVIRTKLVTEIADSDETPKNEFGRIAPLIQQAGIVAPTPQFAQAQPRVERAPATGQGRTGCLVGERMWNQRMGN</sequence>